<dbReference type="InterPro" id="IPR036364">
    <property type="entry name" value="SEA_dom_sf"/>
</dbReference>
<evidence type="ECO:0000256" key="9">
    <source>
        <dbReference type="PROSITE-ProRule" id="PRU00076"/>
    </source>
</evidence>
<evidence type="ECO:0008006" key="17">
    <source>
        <dbReference type="Google" id="ProtNLM"/>
    </source>
</evidence>
<keyword evidence="11" id="KW-0812">Transmembrane</keyword>
<comment type="subcellular location">
    <subcellularLocation>
        <location evidence="1">Cell membrane</location>
    </subcellularLocation>
</comment>
<feature type="transmembrane region" description="Helical" evidence="11">
    <location>
        <begin position="300"/>
        <end position="326"/>
    </location>
</feature>
<evidence type="ECO:0000313" key="15">
    <source>
        <dbReference type="EMBL" id="KAK2820389.1"/>
    </source>
</evidence>
<keyword evidence="16" id="KW-1185">Reference proteome</keyword>
<feature type="compositionally biased region" description="Polar residues" evidence="10">
    <location>
        <begin position="455"/>
        <end position="467"/>
    </location>
</feature>
<dbReference type="InterPro" id="IPR009030">
    <property type="entry name" value="Growth_fac_rcpt_cys_sf"/>
</dbReference>
<evidence type="ECO:0000313" key="16">
    <source>
        <dbReference type="Proteomes" id="UP001187415"/>
    </source>
</evidence>
<evidence type="ECO:0000256" key="8">
    <source>
        <dbReference type="ARBA" id="ARBA00023180"/>
    </source>
</evidence>
<keyword evidence="3 9" id="KW-0245">EGF-like domain</keyword>
<feature type="domain" description="SEA" evidence="13">
    <location>
        <begin position="119"/>
        <end position="236"/>
    </location>
</feature>
<evidence type="ECO:0000256" key="12">
    <source>
        <dbReference type="SAM" id="SignalP"/>
    </source>
</evidence>
<dbReference type="PROSITE" id="PS50026">
    <property type="entry name" value="EGF_3"/>
    <property type="match status" value="1"/>
</dbReference>
<keyword evidence="6 11" id="KW-0472">Membrane</keyword>
<comment type="caution">
    <text evidence="9">Lacks conserved residue(s) required for the propagation of feature annotation.</text>
</comment>
<feature type="region of interest" description="Disordered" evidence="10">
    <location>
        <begin position="370"/>
        <end position="403"/>
    </location>
</feature>
<keyword evidence="11" id="KW-1133">Transmembrane helix</keyword>
<dbReference type="GO" id="GO:0005886">
    <property type="term" value="C:plasma membrane"/>
    <property type="evidence" value="ECO:0007669"/>
    <property type="project" value="UniProtKB-SubCell"/>
</dbReference>
<evidence type="ECO:0000256" key="7">
    <source>
        <dbReference type="ARBA" id="ARBA00023157"/>
    </source>
</evidence>
<dbReference type="Proteomes" id="UP001187415">
    <property type="component" value="Unassembled WGS sequence"/>
</dbReference>
<evidence type="ECO:0000259" key="14">
    <source>
        <dbReference type="PROSITE" id="PS50026"/>
    </source>
</evidence>
<dbReference type="PROSITE" id="PS50024">
    <property type="entry name" value="SEA"/>
    <property type="match status" value="1"/>
</dbReference>
<evidence type="ECO:0000256" key="10">
    <source>
        <dbReference type="SAM" id="MobiDB-lite"/>
    </source>
</evidence>
<keyword evidence="8" id="KW-0325">Glycoprotein</keyword>
<dbReference type="PANTHER" id="PTHR24037:SF10">
    <property type="entry name" value="MUCIN-13"/>
    <property type="match status" value="1"/>
</dbReference>
<feature type="region of interest" description="Disordered" evidence="10">
    <location>
        <begin position="35"/>
        <end position="54"/>
    </location>
</feature>
<evidence type="ECO:0000256" key="6">
    <source>
        <dbReference type="ARBA" id="ARBA00023136"/>
    </source>
</evidence>
<feature type="region of interest" description="Disordered" evidence="10">
    <location>
        <begin position="420"/>
        <end position="473"/>
    </location>
</feature>
<evidence type="ECO:0000256" key="1">
    <source>
        <dbReference type="ARBA" id="ARBA00004236"/>
    </source>
</evidence>
<dbReference type="InterPro" id="IPR000742">
    <property type="entry name" value="EGF"/>
</dbReference>
<feature type="chain" id="PRO_5041705184" description="Mucin-13-like" evidence="12">
    <location>
        <begin position="24"/>
        <end position="473"/>
    </location>
</feature>
<sequence>MARDFRLLYVLWLVVANLGTGTSTTTTIAPTTKTTTNATTISPSSTTTTTTTTTVRPAPTTINATATQTTLTTTTKPPGPCDSNPCGRGSTCEIRANQTHVCLCLPGEIYNKDRNSCETAKVFPGQLILPLQYNDKMSDKTSPEFAEASKILPNELSNIFGESDTYTGSIVLELRPTASRAAGGVSASIEITFSEKSDITTEQVQESMVKATNCDGCLLAGGSFDETQLCSKDPCDVQTTECKSKNGLYNCTCKESYVRTDFSVRMCIACPSGQKAEGSVKCVSCPFGYSGLNCNESWQLVLVIVGSVLGGLLLITLILLPVVATINSKKSSKNDKHADNGNSYKASSPAKAPLVNSSFAANKLHSANGSSFTSAGMPTIPRATTTSHSNTNLEMTPSNSQQNLISADRNSRLYDNHDEIYPYSQSRPHPGGYGGYGQTRPQNNPYARNPPQINPYAQSQGRTNPYYTHNEGR</sequence>
<dbReference type="AlphaFoldDB" id="A0AA88IU75"/>
<evidence type="ECO:0000256" key="2">
    <source>
        <dbReference type="ARBA" id="ARBA00022475"/>
    </source>
</evidence>
<dbReference type="Gene3D" id="3.30.70.960">
    <property type="entry name" value="SEA domain"/>
    <property type="match status" value="1"/>
</dbReference>
<reference evidence="15" key="1">
    <citation type="submission" date="2023-07" db="EMBL/GenBank/DDBJ databases">
        <title>Chromosome-level Genome Assembly of Striped Snakehead (Channa striata).</title>
        <authorList>
            <person name="Liu H."/>
        </authorList>
    </citation>
    <scope>NUCLEOTIDE SEQUENCE</scope>
    <source>
        <strain evidence="15">Gz</strain>
        <tissue evidence="15">Muscle</tissue>
    </source>
</reference>
<keyword evidence="5" id="KW-0677">Repeat</keyword>
<keyword evidence="4 12" id="KW-0732">Signal</keyword>
<dbReference type="SUPFAM" id="SSF57184">
    <property type="entry name" value="Growth factor receptor domain"/>
    <property type="match status" value="1"/>
</dbReference>
<comment type="caution">
    <text evidence="15">The sequence shown here is derived from an EMBL/GenBank/DDBJ whole genome shotgun (WGS) entry which is preliminary data.</text>
</comment>
<evidence type="ECO:0000256" key="5">
    <source>
        <dbReference type="ARBA" id="ARBA00022737"/>
    </source>
</evidence>
<keyword evidence="2" id="KW-1003">Cell membrane</keyword>
<gene>
    <name evidence="15" type="ORF">Q5P01_023348</name>
</gene>
<dbReference type="PANTHER" id="PTHR24037">
    <property type="entry name" value="HEART DEVELOPMENT PROTEIN WITH EGF-LIKE DOMAINS 1"/>
    <property type="match status" value="1"/>
</dbReference>
<dbReference type="EMBL" id="JAUPFM010000019">
    <property type="protein sequence ID" value="KAK2820389.1"/>
    <property type="molecule type" value="Genomic_DNA"/>
</dbReference>
<organism evidence="15 16">
    <name type="scientific">Channa striata</name>
    <name type="common">Snakehead murrel</name>
    <name type="synonym">Ophicephalus striatus</name>
    <dbReference type="NCBI Taxonomy" id="64152"/>
    <lineage>
        <taxon>Eukaryota</taxon>
        <taxon>Metazoa</taxon>
        <taxon>Chordata</taxon>
        <taxon>Craniata</taxon>
        <taxon>Vertebrata</taxon>
        <taxon>Euteleostomi</taxon>
        <taxon>Actinopterygii</taxon>
        <taxon>Neopterygii</taxon>
        <taxon>Teleostei</taxon>
        <taxon>Neoteleostei</taxon>
        <taxon>Acanthomorphata</taxon>
        <taxon>Anabantaria</taxon>
        <taxon>Anabantiformes</taxon>
        <taxon>Channoidei</taxon>
        <taxon>Channidae</taxon>
        <taxon>Channa</taxon>
    </lineage>
</organism>
<keyword evidence="7" id="KW-1015">Disulfide bond</keyword>
<evidence type="ECO:0000256" key="11">
    <source>
        <dbReference type="SAM" id="Phobius"/>
    </source>
</evidence>
<feature type="region of interest" description="Disordered" evidence="10">
    <location>
        <begin position="330"/>
        <end position="350"/>
    </location>
</feature>
<evidence type="ECO:0000256" key="4">
    <source>
        <dbReference type="ARBA" id="ARBA00022729"/>
    </source>
</evidence>
<dbReference type="Pfam" id="PF01390">
    <property type="entry name" value="SEA"/>
    <property type="match status" value="1"/>
</dbReference>
<feature type="signal peptide" evidence="12">
    <location>
        <begin position="1"/>
        <end position="23"/>
    </location>
</feature>
<proteinExistence type="predicted"/>
<dbReference type="SMART" id="SM00181">
    <property type="entry name" value="EGF"/>
    <property type="match status" value="2"/>
</dbReference>
<evidence type="ECO:0000256" key="3">
    <source>
        <dbReference type="ARBA" id="ARBA00022536"/>
    </source>
</evidence>
<dbReference type="InterPro" id="IPR000082">
    <property type="entry name" value="SEA_dom"/>
</dbReference>
<name>A0AA88IU75_CHASR</name>
<feature type="domain" description="EGF-like" evidence="14">
    <location>
        <begin position="77"/>
        <end position="118"/>
    </location>
</feature>
<dbReference type="SUPFAM" id="SSF82671">
    <property type="entry name" value="SEA domain"/>
    <property type="match status" value="1"/>
</dbReference>
<accession>A0AA88IU75</accession>
<evidence type="ECO:0000259" key="13">
    <source>
        <dbReference type="PROSITE" id="PS50024"/>
    </source>
</evidence>
<protein>
    <recommendedName>
        <fullName evidence="17">Mucin-13-like</fullName>
    </recommendedName>
</protein>